<feature type="domain" description="TFIIF beta subunit HTH" evidence="11">
    <location>
        <begin position="271"/>
        <end position="335"/>
    </location>
</feature>
<dbReference type="SUPFAM" id="SSF46785">
    <property type="entry name" value="Winged helix' DNA-binding domain"/>
    <property type="match status" value="1"/>
</dbReference>
<dbReference type="Pfam" id="PF17683">
    <property type="entry name" value="TFIIF_beta_N"/>
    <property type="match status" value="1"/>
</dbReference>
<reference evidence="13 14" key="1">
    <citation type="journal article" date="2018" name="Nat. Ecol. Evol.">
        <title>Pezizomycetes genomes reveal the molecular basis of ectomycorrhizal truffle lifestyle.</title>
        <authorList>
            <person name="Murat C."/>
            <person name="Payen T."/>
            <person name="Noel B."/>
            <person name="Kuo A."/>
            <person name="Morin E."/>
            <person name="Chen J."/>
            <person name="Kohler A."/>
            <person name="Krizsan K."/>
            <person name="Balestrini R."/>
            <person name="Da Silva C."/>
            <person name="Montanini B."/>
            <person name="Hainaut M."/>
            <person name="Levati E."/>
            <person name="Barry K.W."/>
            <person name="Belfiori B."/>
            <person name="Cichocki N."/>
            <person name="Clum A."/>
            <person name="Dockter R.B."/>
            <person name="Fauchery L."/>
            <person name="Guy J."/>
            <person name="Iotti M."/>
            <person name="Le Tacon F."/>
            <person name="Lindquist E.A."/>
            <person name="Lipzen A."/>
            <person name="Malagnac F."/>
            <person name="Mello A."/>
            <person name="Molinier V."/>
            <person name="Miyauchi S."/>
            <person name="Poulain J."/>
            <person name="Riccioni C."/>
            <person name="Rubini A."/>
            <person name="Sitrit Y."/>
            <person name="Splivallo R."/>
            <person name="Traeger S."/>
            <person name="Wang M."/>
            <person name="Zifcakova L."/>
            <person name="Wipf D."/>
            <person name="Zambonelli A."/>
            <person name="Paolocci F."/>
            <person name="Nowrousian M."/>
            <person name="Ottonello S."/>
            <person name="Baldrian P."/>
            <person name="Spatafora J.W."/>
            <person name="Henrissat B."/>
            <person name="Nagy L.G."/>
            <person name="Aury J.M."/>
            <person name="Wincker P."/>
            <person name="Grigoriev I.V."/>
            <person name="Bonfante P."/>
            <person name="Martin F.M."/>
        </authorList>
    </citation>
    <scope>NUCLEOTIDE SEQUENCE [LARGE SCALE GENOMIC DNA]</scope>
    <source>
        <strain evidence="13 14">120613-1</strain>
    </source>
</reference>
<dbReference type="GO" id="GO:0005674">
    <property type="term" value="C:transcription factor TFIIF complex"/>
    <property type="evidence" value="ECO:0007669"/>
    <property type="project" value="InterPro"/>
</dbReference>
<dbReference type="Proteomes" id="UP000276215">
    <property type="component" value="Unassembled WGS sequence"/>
</dbReference>
<comment type="similarity">
    <text evidence="2">Belongs to the TFIIF beta subunit family.</text>
</comment>
<protein>
    <recommendedName>
        <fullName evidence="3">Transcription initiation factor IIF subunit beta</fullName>
    </recommendedName>
    <alternativeName>
        <fullName evidence="9">TFIIF medium subunit</fullName>
    </alternativeName>
    <alternativeName>
        <fullName evidence="8">TFIIF-beta</fullName>
    </alternativeName>
</protein>
<evidence type="ECO:0000259" key="11">
    <source>
        <dbReference type="Pfam" id="PF02270"/>
    </source>
</evidence>
<accession>A0A3N4JNQ9</accession>
<dbReference type="OrthoDB" id="26094at2759"/>
<evidence type="ECO:0000259" key="12">
    <source>
        <dbReference type="Pfam" id="PF17683"/>
    </source>
</evidence>
<keyword evidence="7" id="KW-0539">Nucleus</keyword>
<proteinExistence type="inferred from homology"/>
<evidence type="ECO:0000256" key="1">
    <source>
        <dbReference type="ARBA" id="ARBA00004123"/>
    </source>
</evidence>
<dbReference type="Gene3D" id="1.10.10.10">
    <property type="entry name" value="Winged helix-like DNA-binding domain superfamily/Winged helix DNA-binding domain"/>
    <property type="match status" value="1"/>
</dbReference>
<gene>
    <name evidence="13" type="ORF">L873DRAFT_1067593</name>
</gene>
<dbReference type="CDD" id="cd07980">
    <property type="entry name" value="TFIIF_beta"/>
    <property type="match status" value="1"/>
</dbReference>
<keyword evidence="5" id="KW-0238">DNA-binding</keyword>
<feature type="region of interest" description="Disordered" evidence="10">
    <location>
        <begin position="153"/>
        <end position="174"/>
    </location>
</feature>
<evidence type="ECO:0000256" key="6">
    <source>
        <dbReference type="ARBA" id="ARBA00023163"/>
    </source>
</evidence>
<keyword evidence="13" id="KW-0648">Protein biosynthesis</keyword>
<dbReference type="InterPro" id="IPR036390">
    <property type="entry name" value="WH_DNA-bd_sf"/>
</dbReference>
<dbReference type="EMBL" id="ML120399">
    <property type="protein sequence ID" value="RPA98060.1"/>
    <property type="molecule type" value="Genomic_DNA"/>
</dbReference>
<dbReference type="InterPro" id="IPR040450">
    <property type="entry name" value="TFIIF_beta_HTH"/>
</dbReference>
<dbReference type="PANTHER" id="PTHR10445">
    <property type="entry name" value="GENERAL TRANSCRIPTION FACTOR IIF SUBUNIT 2"/>
    <property type="match status" value="1"/>
</dbReference>
<keyword evidence="6" id="KW-0804">Transcription</keyword>
<name>A0A3N4JNQ9_9PEZI</name>
<evidence type="ECO:0000256" key="7">
    <source>
        <dbReference type="ARBA" id="ARBA00023242"/>
    </source>
</evidence>
<evidence type="ECO:0000256" key="3">
    <source>
        <dbReference type="ARBA" id="ARBA00021453"/>
    </source>
</evidence>
<evidence type="ECO:0000313" key="14">
    <source>
        <dbReference type="Proteomes" id="UP000276215"/>
    </source>
</evidence>
<keyword evidence="13" id="KW-0396">Initiation factor</keyword>
<sequence>MATNGPAIKPDPDVKIEDADIKAELSDADDDELYEDAGDLDMSKGDKAVWLVKLPSFVAERWNEIDDNEEIVLGVVKVNPKDTSNLKLSLERNQANGDEIPTEYDLRITNMEVNNTFVFTEKDMPGFSSKLNTGGVKEGEPAIPARLLYQHRDRESNSGGGGGGGGGGKGNWGKQRYQPYVRKAIPKRTSLVGTVRHECSMSPVINEEYKRFQLSKFRQADAPRVTTQVLDPNAAGGNLLAPGTTGASAKSFAGFVKPTQAVRKTTDNKAARMPHSELLTALFSLFAEHEYWSMRGIRERLFQPEQYLKQTLDEIAKMDRNGPFTGKWSLKSEYKNTDDKTKLELAASTGGEAGQEVIEIDDDDENVEMEDVLK</sequence>
<evidence type="ECO:0000256" key="5">
    <source>
        <dbReference type="ARBA" id="ARBA00023125"/>
    </source>
</evidence>
<dbReference type="InterPro" id="IPR003196">
    <property type="entry name" value="TFIIF_beta"/>
</dbReference>
<evidence type="ECO:0000256" key="4">
    <source>
        <dbReference type="ARBA" id="ARBA00023015"/>
    </source>
</evidence>
<dbReference type="AlphaFoldDB" id="A0A3N4JNQ9"/>
<feature type="compositionally biased region" description="Gly residues" evidence="10">
    <location>
        <begin position="158"/>
        <end position="171"/>
    </location>
</feature>
<dbReference type="InterPro" id="IPR011039">
    <property type="entry name" value="TFIIF_interaction"/>
</dbReference>
<dbReference type="STRING" id="1336337.A0A3N4JNQ9"/>
<dbReference type="SUPFAM" id="SSF50916">
    <property type="entry name" value="Rap30/74 interaction domains"/>
    <property type="match status" value="1"/>
</dbReference>
<evidence type="ECO:0000256" key="9">
    <source>
        <dbReference type="ARBA" id="ARBA00081863"/>
    </source>
</evidence>
<dbReference type="GO" id="GO:0006367">
    <property type="term" value="P:transcription initiation at RNA polymerase II promoter"/>
    <property type="evidence" value="ECO:0007669"/>
    <property type="project" value="InterPro"/>
</dbReference>
<keyword evidence="14" id="KW-1185">Reference proteome</keyword>
<evidence type="ECO:0000256" key="8">
    <source>
        <dbReference type="ARBA" id="ARBA00081473"/>
    </source>
</evidence>
<dbReference type="FunFam" id="1.10.10.10:FF:000035">
    <property type="entry name" value="General transcription factor IIF subunit 2"/>
    <property type="match status" value="1"/>
</dbReference>
<dbReference type="PANTHER" id="PTHR10445:SF0">
    <property type="entry name" value="GENERAL TRANSCRIPTION FACTOR IIF SUBUNIT 2"/>
    <property type="match status" value="1"/>
</dbReference>
<evidence type="ECO:0000256" key="10">
    <source>
        <dbReference type="SAM" id="MobiDB-lite"/>
    </source>
</evidence>
<comment type="subcellular location">
    <subcellularLocation>
        <location evidence="1">Nucleus</location>
    </subcellularLocation>
</comment>
<evidence type="ECO:0000313" key="13">
    <source>
        <dbReference type="EMBL" id="RPA98060.1"/>
    </source>
</evidence>
<dbReference type="InterPro" id="IPR036388">
    <property type="entry name" value="WH-like_DNA-bd_sf"/>
</dbReference>
<dbReference type="GO" id="GO:0003677">
    <property type="term" value="F:DNA binding"/>
    <property type="evidence" value="ECO:0007669"/>
    <property type="project" value="UniProtKB-KW"/>
</dbReference>
<evidence type="ECO:0000256" key="2">
    <source>
        <dbReference type="ARBA" id="ARBA00009543"/>
    </source>
</evidence>
<keyword evidence="4" id="KW-0805">Transcription regulation</keyword>
<feature type="domain" description="TFIIF beta subunit N-terminal" evidence="12">
    <location>
        <begin position="47"/>
        <end position="204"/>
    </location>
</feature>
<dbReference type="InterPro" id="IPR040504">
    <property type="entry name" value="TFIIF_beta_N"/>
</dbReference>
<dbReference type="GO" id="GO:0003743">
    <property type="term" value="F:translation initiation factor activity"/>
    <property type="evidence" value="ECO:0007669"/>
    <property type="project" value="UniProtKB-KW"/>
</dbReference>
<organism evidence="13 14">
    <name type="scientific">Choiromyces venosus 120613-1</name>
    <dbReference type="NCBI Taxonomy" id="1336337"/>
    <lineage>
        <taxon>Eukaryota</taxon>
        <taxon>Fungi</taxon>
        <taxon>Dikarya</taxon>
        <taxon>Ascomycota</taxon>
        <taxon>Pezizomycotina</taxon>
        <taxon>Pezizomycetes</taxon>
        <taxon>Pezizales</taxon>
        <taxon>Tuberaceae</taxon>
        <taxon>Choiromyces</taxon>
    </lineage>
</organism>
<dbReference type="Pfam" id="PF02270">
    <property type="entry name" value="TFIIF_beta"/>
    <property type="match status" value="1"/>
</dbReference>